<keyword evidence="6 12" id="KW-0175">Coiled coil</keyword>
<feature type="coiled-coil region" evidence="12">
    <location>
        <begin position="775"/>
        <end position="823"/>
    </location>
</feature>
<dbReference type="FunFam" id="1.10.10.60:FF:000091">
    <property type="entry name" value="CDC5 cell division cycle 5-like"/>
    <property type="match status" value="1"/>
</dbReference>
<dbReference type="InterPro" id="IPR017930">
    <property type="entry name" value="Myb_dom"/>
</dbReference>
<proteinExistence type="inferred from homology"/>
<evidence type="ECO:0000256" key="3">
    <source>
        <dbReference type="ARBA" id="ARBA00022728"/>
    </source>
</evidence>
<feature type="region of interest" description="Disordered" evidence="13">
    <location>
        <begin position="110"/>
        <end position="150"/>
    </location>
</feature>
<dbReference type="CDD" id="cd11659">
    <property type="entry name" value="SANT_CDC5_II"/>
    <property type="match status" value="1"/>
</dbReference>
<feature type="compositionally biased region" description="Low complexity" evidence="13">
    <location>
        <begin position="413"/>
        <end position="422"/>
    </location>
</feature>
<reference evidence="16" key="1">
    <citation type="journal article" date="2023" name="Plant J.">
        <title>The genome of the king protea, Protea cynaroides.</title>
        <authorList>
            <person name="Chang J."/>
            <person name="Duong T.A."/>
            <person name="Schoeman C."/>
            <person name="Ma X."/>
            <person name="Roodt D."/>
            <person name="Barker N."/>
            <person name="Li Z."/>
            <person name="Van de Peer Y."/>
            <person name="Mizrachi E."/>
        </authorList>
    </citation>
    <scope>NUCLEOTIDE SEQUENCE</scope>
    <source>
        <tissue evidence="16">Young leaves</tissue>
    </source>
</reference>
<dbReference type="InterPro" id="IPR009057">
    <property type="entry name" value="Homeodomain-like_sf"/>
</dbReference>
<protein>
    <recommendedName>
        <fullName evidence="18">Cell division cycle 5-like protein</fullName>
    </recommendedName>
</protein>
<evidence type="ECO:0000256" key="7">
    <source>
        <dbReference type="ARBA" id="ARBA00023125"/>
    </source>
</evidence>
<evidence type="ECO:0000256" key="1">
    <source>
        <dbReference type="ARBA" id="ARBA00010506"/>
    </source>
</evidence>
<keyword evidence="9" id="KW-0234">DNA repair</keyword>
<evidence type="ECO:0000256" key="10">
    <source>
        <dbReference type="ARBA" id="ARBA00023242"/>
    </source>
</evidence>
<feature type="coiled-coil region" evidence="12">
    <location>
        <begin position="518"/>
        <end position="546"/>
    </location>
</feature>
<dbReference type="GO" id="GO:0005681">
    <property type="term" value="C:spliceosomal complex"/>
    <property type="evidence" value="ECO:0007669"/>
    <property type="project" value="UniProtKB-KW"/>
</dbReference>
<dbReference type="Gene3D" id="1.10.10.60">
    <property type="entry name" value="Homeodomain-like"/>
    <property type="match status" value="2"/>
</dbReference>
<evidence type="ECO:0000259" key="14">
    <source>
        <dbReference type="PROSITE" id="PS50090"/>
    </source>
</evidence>
<dbReference type="SUPFAM" id="SSF46689">
    <property type="entry name" value="Homeodomain-like"/>
    <property type="match status" value="1"/>
</dbReference>
<evidence type="ECO:0000256" key="6">
    <source>
        <dbReference type="ARBA" id="ARBA00023054"/>
    </source>
</evidence>
<evidence type="ECO:0000256" key="9">
    <source>
        <dbReference type="ARBA" id="ARBA00023204"/>
    </source>
</evidence>
<organism evidence="16 17">
    <name type="scientific">Protea cynaroides</name>
    <dbReference type="NCBI Taxonomy" id="273540"/>
    <lineage>
        <taxon>Eukaryota</taxon>
        <taxon>Viridiplantae</taxon>
        <taxon>Streptophyta</taxon>
        <taxon>Embryophyta</taxon>
        <taxon>Tracheophyta</taxon>
        <taxon>Spermatophyta</taxon>
        <taxon>Magnoliopsida</taxon>
        <taxon>Proteales</taxon>
        <taxon>Proteaceae</taxon>
        <taxon>Protea</taxon>
    </lineage>
</organism>
<evidence type="ECO:0008006" key="18">
    <source>
        <dbReference type="Google" id="ProtNLM"/>
    </source>
</evidence>
<dbReference type="GO" id="GO:0000398">
    <property type="term" value="P:mRNA splicing, via spliceosome"/>
    <property type="evidence" value="ECO:0007669"/>
    <property type="project" value="InterPro"/>
</dbReference>
<dbReference type="GO" id="GO:0006355">
    <property type="term" value="P:regulation of DNA-templated transcription"/>
    <property type="evidence" value="ECO:0007669"/>
    <property type="project" value="UniProtKB-ARBA"/>
</dbReference>
<dbReference type="Pfam" id="PF11831">
    <property type="entry name" value="Myb_Cef"/>
    <property type="match status" value="1"/>
</dbReference>
<dbReference type="FunFam" id="1.10.10.60:FF:000021">
    <property type="entry name" value="CDC5 cell division cycle 5-like"/>
    <property type="match status" value="1"/>
</dbReference>
<comment type="caution">
    <text evidence="16">The sequence shown here is derived from an EMBL/GenBank/DDBJ whole genome shotgun (WGS) entry which is preliminary data.</text>
</comment>
<comment type="similarity">
    <text evidence="1">Belongs to the CEF1 family.</text>
</comment>
<keyword evidence="2" id="KW-0507">mRNA processing</keyword>
<feature type="domain" description="Myb-like" evidence="14">
    <location>
        <begin position="54"/>
        <end position="103"/>
    </location>
</feature>
<evidence type="ECO:0000313" key="17">
    <source>
        <dbReference type="Proteomes" id="UP001141806"/>
    </source>
</evidence>
<keyword evidence="3" id="KW-0747">Spliceosome</keyword>
<evidence type="ECO:0000256" key="8">
    <source>
        <dbReference type="ARBA" id="ARBA00023187"/>
    </source>
</evidence>
<keyword evidence="4" id="KW-0677">Repeat</keyword>
<evidence type="ECO:0000256" key="5">
    <source>
        <dbReference type="ARBA" id="ARBA00022763"/>
    </source>
</evidence>
<dbReference type="EMBL" id="JAMYWD010000006">
    <property type="protein sequence ID" value="KAJ4968172.1"/>
    <property type="molecule type" value="Genomic_DNA"/>
</dbReference>
<evidence type="ECO:0000256" key="4">
    <source>
        <dbReference type="ARBA" id="ARBA00022737"/>
    </source>
</evidence>
<dbReference type="PANTHER" id="PTHR45885">
    <property type="entry name" value="CELL DIVISION CYCLE 5-LIKE PROTEIN"/>
    <property type="match status" value="1"/>
</dbReference>
<dbReference type="PROSITE" id="PS51294">
    <property type="entry name" value="HTH_MYB"/>
    <property type="match status" value="2"/>
</dbReference>
<keyword evidence="5" id="KW-0227">DNA damage</keyword>
<feature type="region of interest" description="Disordered" evidence="13">
    <location>
        <begin position="403"/>
        <end position="425"/>
    </location>
</feature>
<feature type="domain" description="Myb-like" evidence="14">
    <location>
        <begin position="2"/>
        <end position="53"/>
    </location>
</feature>
<keyword evidence="7" id="KW-0238">DNA-binding</keyword>
<keyword evidence="11" id="KW-0131">Cell cycle</keyword>
<dbReference type="SMART" id="SM00717">
    <property type="entry name" value="SANT"/>
    <property type="match status" value="2"/>
</dbReference>
<keyword evidence="17" id="KW-1185">Reference proteome</keyword>
<evidence type="ECO:0000256" key="11">
    <source>
        <dbReference type="ARBA" id="ARBA00023306"/>
    </source>
</evidence>
<evidence type="ECO:0000256" key="12">
    <source>
        <dbReference type="SAM" id="Coils"/>
    </source>
</evidence>
<name>A0A9Q0QQH7_9MAGN</name>
<dbReference type="CDD" id="cd00167">
    <property type="entry name" value="SANT"/>
    <property type="match status" value="1"/>
</dbReference>
<feature type="domain" description="HTH myb-type" evidence="15">
    <location>
        <begin position="58"/>
        <end position="107"/>
    </location>
</feature>
<dbReference type="PANTHER" id="PTHR45885:SF1">
    <property type="entry name" value="CELL DIVISION CYCLE 5-LIKE PROTEIN"/>
    <property type="match status" value="1"/>
</dbReference>
<gene>
    <name evidence="16" type="ORF">NE237_014873</name>
</gene>
<evidence type="ECO:0000313" key="16">
    <source>
        <dbReference type="EMBL" id="KAJ4968172.1"/>
    </source>
</evidence>
<dbReference type="InterPro" id="IPR047240">
    <property type="entry name" value="SANT_CDC5L_II"/>
</dbReference>
<dbReference type="AlphaFoldDB" id="A0A9Q0QQH7"/>
<dbReference type="Proteomes" id="UP001141806">
    <property type="component" value="Unassembled WGS sequence"/>
</dbReference>
<feature type="compositionally biased region" description="Low complexity" evidence="13">
    <location>
        <begin position="1079"/>
        <end position="1088"/>
    </location>
</feature>
<keyword evidence="8" id="KW-0508">mRNA splicing</keyword>
<feature type="region of interest" description="Disordered" evidence="13">
    <location>
        <begin position="1035"/>
        <end position="1105"/>
    </location>
</feature>
<dbReference type="Pfam" id="PF13921">
    <property type="entry name" value="Myb_DNA-bind_6"/>
    <property type="match status" value="1"/>
</dbReference>
<dbReference type="GO" id="GO:0000974">
    <property type="term" value="C:Prp19 complex"/>
    <property type="evidence" value="ECO:0007669"/>
    <property type="project" value="InterPro"/>
</dbReference>
<feature type="region of interest" description="Disordered" evidence="13">
    <location>
        <begin position="865"/>
        <end position="896"/>
    </location>
</feature>
<dbReference type="GO" id="GO:0003677">
    <property type="term" value="F:DNA binding"/>
    <property type="evidence" value="ECO:0007669"/>
    <property type="project" value="UniProtKB-KW"/>
</dbReference>
<sequence length="1105" mass="123603">MRIMIKGGVWKNTEDEILKAAVMKYGKNQWARISSLLVRKSAKQCKARWYEWLDPSIKKTEWTREEDEKLLHLAKLMPTQWRTIAPIVGRTPSQCLERYEKLLDAACVKDENYEPSDDPRKLRPGEIDPNPESKPARPDPVDMDEDEKEMLSEARARLANTRGKKAKRKAREKQLEEARRLASLQKRRELKAAGIDNRHRKRKRKGIDYNAEIPFEKKPPPGFYDVADEERLVEQPKFPTTIEELEGKRRVDVEAQLRKQDVAKNKIAQRQDAPSTILQVNKLNDPETVRKRSKLMLPAPQISDHELEEIAKMGYASDLIAGSEELAEGSGATRALLANYAQTPRQGMTPMRTPQRTPAGKGDAIMMEAENLARLRESQTPLLGGENPELHPSDFSGVTPKKREIQTPNPMATPLSTPLSTPGPMGLTPRIGMTPSRDGYTFGMTPKGTPIRDELRINEDMGMHDNAKLELRRQAELRRNLHSGLTNLPQPKNEYQIVIQPPPEENDEPEAKIEEDMSDRLAREKAEEEARQQELLRKRSKVLQRELPRPPVASLELIKKSLMRADEDKSSFVPPTLIEQADEMIRKELLNLLEHDNVKYPLEEKVNKEKKKGVKRASSGMSSVSVPEIEDFEEDELKEADSLIHEEVQFLRVAMGHENEPFDEFVEAHKTCLKDLMYFPTRNAYGLSSVAGNMEKLAAMQNEFENVKKRMDDEAKKAQRLEQKIKLLTHGHQMRAGKFWSEIEATYKQMDTASTELECFQALQKQEQLAGANRFNSLLEEVKKQKELEKTLQRRYGNLIADLDRIQRLLEEYRLQAQEQEEIAAKNRALELLESVTNQSDMPSSESSEPVASMEVNEVPMSIYHQPDEAPNDQVDAAQEQPIHPSPKDADGVQQSGTGMDLDVMHGAASATGEENSTVLLINGNEAPIPTDTHVSSADDYQPSGVLSQSHAIPVEVATDNGDALSSSIGAEGTEVKVDQCDLIADGTRDSFEASQVGVHVLPHGSTLESEAPVEDCHAVTAAGKTDGVIIKPDEGLQETTNDGNGDLNRIEDSEANSDVGRTGENMGAIGVNEDVDGKGSVSVSDGGDLNHKPAETVATLNNTE</sequence>
<accession>A0A9Q0QQH7</accession>
<evidence type="ECO:0000256" key="2">
    <source>
        <dbReference type="ARBA" id="ARBA00022664"/>
    </source>
</evidence>
<dbReference type="InterPro" id="IPR021786">
    <property type="entry name" value="Cdc5p/Cef1_C"/>
</dbReference>
<dbReference type="InterPro" id="IPR001005">
    <property type="entry name" value="SANT/Myb"/>
</dbReference>
<feature type="coiled-coil region" evidence="12">
    <location>
        <begin position="697"/>
        <end position="724"/>
    </location>
</feature>
<dbReference type="GO" id="GO:0006281">
    <property type="term" value="P:DNA repair"/>
    <property type="evidence" value="ECO:0007669"/>
    <property type="project" value="UniProtKB-KW"/>
</dbReference>
<evidence type="ECO:0000256" key="13">
    <source>
        <dbReference type="SAM" id="MobiDB-lite"/>
    </source>
</evidence>
<dbReference type="OrthoDB" id="1410009at2759"/>
<keyword evidence="10" id="KW-0539">Nucleus</keyword>
<dbReference type="PROSITE" id="PS50090">
    <property type="entry name" value="MYB_LIKE"/>
    <property type="match status" value="2"/>
</dbReference>
<feature type="compositionally biased region" description="Basic and acidic residues" evidence="13">
    <location>
        <begin position="110"/>
        <end position="126"/>
    </location>
</feature>
<feature type="domain" description="HTH myb-type" evidence="15">
    <location>
        <begin position="2"/>
        <end position="57"/>
    </location>
</feature>
<dbReference type="InterPro" id="IPR047242">
    <property type="entry name" value="CDC5L/Cef1"/>
</dbReference>
<evidence type="ECO:0000259" key="15">
    <source>
        <dbReference type="PROSITE" id="PS51294"/>
    </source>
</evidence>